<protein>
    <recommendedName>
        <fullName evidence="3">Type IV secretion protein Rhs</fullName>
    </recommendedName>
</protein>
<dbReference type="Proteomes" id="UP000188169">
    <property type="component" value="Unassembled WGS sequence"/>
</dbReference>
<gene>
    <name evidence="1" type="ORF">A1019T_00309</name>
</gene>
<dbReference type="RefSeq" id="WP_077447760.1">
    <property type="nucleotide sequence ID" value="NZ_FUGD01000043.1"/>
</dbReference>
<keyword evidence="2" id="KW-1185">Reference proteome</keyword>
<evidence type="ECO:0000313" key="1">
    <source>
        <dbReference type="EMBL" id="SJM36348.1"/>
    </source>
</evidence>
<evidence type="ECO:0008006" key="3">
    <source>
        <dbReference type="Google" id="ProtNLM"/>
    </source>
</evidence>
<evidence type="ECO:0000313" key="2">
    <source>
        <dbReference type="Proteomes" id="UP000188169"/>
    </source>
</evidence>
<name>A0A1R4ED22_9GAMM</name>
<dbReference type="STRING" id="1945520.A1019T_00309"/>
<dbReference type="AlphaFoldDB" id="A0A1R4ED22"/>
<proteinExistence type="predicted"/>
<reference evidence="2" key="1">
    <citation type="submission" date="2017-02" db="EMBL/GenBank/DDBJ databases">
        <authorList>
            <person name="Mornico D."/>
        </authorList>
    </citation>
    <scope>NUCLEOTIDE SEQUENCE [LARGE SCALE GENOMIC DNA]</scope>
</reference>
<organism evidence="1 2">
    <name type="scientific">Psychrobacter pasteurii</name>
    <dbReference type="NCBI Taxonomy" id="1945520"/>
    <lineage>
        <taxon>Bacteria</taxon>
        <taxon>Pseudomonadati</taxon>
        <taxon>Pseudomonadota</taxon>
        <taxon>Gammaproteobacteria</taxon>
        <taxon>Moraxellales</taxon>
        <taxon>Moraxellaceae</taxon>
        <taxon>Psychrobacter</taxon>
    </lineage>
</organism>
<sequence>MRSQLKKKLKQQLKKIPKPIGRLSAKGLAVPTTQQKSRPLTEVEIKMAHSVFGPDFDVSQVRLKTAWWVLKNYAVSPNGNIYFNPKDWVEDFSKQSLGKKSWLIHELTHVWQLQQGLKVVRGAMMNRRYDYILQEGKPFFTYGIEQQARMVQDYFVRREQGKDCGAWQACIPFLQQHPNYKSKDSNNKEYQA</sequence>
<accession>A0A1R4ED22</accession>
<dbReference type="EMBL" id="FUGD01000043">
    <property type="protein sequence ID" value="SJM36348.1"/>
    <property type="molecule type" value="Genomic_DNA"/>
</dbReference>